<reference evidence="2 3" key="1">
    <citation type="journal article" date="2014" name="Genome Announc.">
        <title>Genome Sequence of Afipia felis Strain 76713, Isolated in Hospital Water Using an Amoeba Co-Culture Procedure.</title>
        <authorList>
            <person name="Benamar S."/>
            <person name="La Scola B."/>
            <person name="Croce O."/>
        </authorList>
    </citation>
    <scope>NUCLEOTIDE SEQUENCE [LARGE SCALE GENOMIC DNA]</scope>
    <source>
        <strain evidence="2 3">76713</strain>
    </source>
</reference>
<accession>A0A090MG38</accession>
<dbReference type="Proteomes" id="UP000035762">
    <property type="component" value="Unassembled WGS sequence"/>
</dbReference>
<dbReference type="RefSeq" id="WP_048755493.1">
    <property type="nucleotide sequence ID" value="NZ_CCAZ020000001.1"/>
</dbReference>
<evidence type="ECO:0000313" key="3">
    <source>
        <dbReference type="Proteomes" id="UP000035762"/>
    </source>
</evidence>
<dbReference type="STRING" id="1035.BN961_00040"/>
<gene>
    <name evidence="2" type="ORF">BN961_00040</name>
</gene>
<name>A0A090MG38_AFIFE</name>
<keyword evidence="1" id="KW-0732">Signal</keyword>
<proteinExistence type="predicted"/>
<keyword evidence="3" id="KW-1185">Reference proteome</keyword>
<dbReference type="AlphaFoldDB" id="A0A090MG38"/>
<sequence length="86" mass="8772">MTHSAIKAVLLTAAIGIAATSAARADCESDLKQLEHAFTTPNLAAPAKTALDEAKTKAVAALKKDDDKTCHAAVAEGLGKAGIKMK</sequence>
<evidence type="ECO:0000313" key="2">
    <source>
        <dbReference type="EMBL" id="CEG06670.1"/>
    </source>
</evidence>
<feature type="chain" id="PRO_5001860025" evidence="1">
    <location>
        <begin position="26"/>
        <end position="86"/>
    </location>
</feature>
<feature type="signal peptide" evidence="1">
    <location>
        <begin position="1"/>
        <end position="25"/>
    </location>
</feature>
<organism evidence="2 3">
    <name type="scientific">Afipia felis</name>
    <name type="common">Cat scratch disease bacillus</name>
    <dbReference type="NCBI Taxonomy" id="1035"/>
    <lineage>
        <taxon>Bacteria</taxon>
        <taxon>Pseudomonadati</taxon>
        <taxon>Pseudomonadota</taxon>
        <taxon>Alphaproteobacteria</taxon>
        <taxon>Hyphomicrobiales</taxon>
        <taxon>Nitrobacteraceae</taxon>
        <taxon>Afipia</taxon>
    </lineage>
</organism>
<dbReference type="EMBL" id="CCAZ020000001">
    <property type="protein sequence ID" value="CEG06670.1"/>
    <property type="molecule type" value="Genomic_DNA"/>
</dbReference>
<evidence type="ECO:0000256" key="1">
    <source>
        <dbReference type="SAM" id="SignalP"/>
    </source>
</evidence>
<protein>
    <submittedName>
        <fullName evidence="2">Uncharacterized protein</fullName>
    </submittedName>
</protein>
<comment type="caution">
    <text evidence="2">The sequence shown here is derived from an EMBL/GenBank/DDBJ whole genome shotgun (WGS) entry which is preliminary data.</text>
</comment>